<gene>
    <name evidence="3" type="ORF">GCM10023235_40420</name>
</gene>
<sequence>MNIDFSLEPLFSWYVVLLIVSGIAMTGIGAMGNSGLSNGWRIFNGVAGVGFVGYGIYLGFIFEGGTYIIFFKAFILPVVMIINFVRSLANRNQAAAQQPPVQFQQPFPQPDAPQAPVPAQAQPQAPAQPADANGAHQAG</sequence>
<protein>
    <submittedName>
        <fullName evidence="3">Uncharacterized protein</fullName>
    </submittedName>
</protein>
<proteinExistence type="predicted"/>
<keyword evidence="4" id="KW-1185">Reference proteome</keyword>
<feature type="compositionally biased region" description="Pro residues" evidence="1">
    <location>
        <begin position="107"/>
        <end position="116"/>
    </location>
</feature>
<feature type="region of interest" description="Disordered" evidence="1">
    <location>
        <begin position="97"/>
        <end position="139"/>
    </location>
</feature>
<evidence type="ECO:0000256" key="1">
    <source>
        <dbReference type="SAM" id="MobiDB-lite"/>
    </source>
</evidence>
<dbReference type="EMBL" id="BAABIS010000001">
    <property type="protein sequence ID" value="GAA4858602.1"/>
    <property type="molecule type" value="Genomic_DNA"/>
</dbReference>
<organism evidence="3 4">
    <name type="scientific">Kitasatospora terrestris</name>
    <dbReference type="NCBI Taxonomy" id="258051"/>
    <lineage>
        <taxon>Bacteria</taxon>
        <taxon>Bacillati</taxon>
        <taxon>Actinomycetota</taxon>
        <taxon>Actinomycetes</taxon>
        <taxon>Kitasatosporales</taxon>
        <taxon>Streptomycetaceae</taxon>
        <taxon>Kitasatospora</taxon>
    </lineage>
</organism>
<dbReference type="Proteomes" id="UP001501752">
    <property type="component" value="Unassembled WGS sequence"/>
</dbReference>
<keyword evidence="2" id="KW-0812">Transmembrane</keyword>
<feature type="transmembrane region" description="Helical" evidence="2">
    <location>
        <begin position="42"/>
        <end position="61"/>
    </location>
</feature>
<keyword evidence="2" id="KW-0472">Membrane</keyword>
<feature type="compositionally biased region" description="Low complexity" evidence="1">
    <location>
        <begin position="97"/>
        <end position="106"/>
    </location>
</feature>
<name>A0ABP9DVH4_9ACTN</name>
<feature type="transmembrane region" description="Helical" evidence="2">
    <location>
        <begin position="67"/>
        <end position="85"/>
    </location>
</feature>
<dbReference type="RefSeq" id="WP_345698249.1">
    <property type="nucleotide sequence ID" value="NZ_BAABIS010000001.1"/>
</dbReference>
<evidence type="ECO:0000256" key="2">
    <source>
        <dbReference type="SAM" id="Phobius"/>
    </source>
</evidence>
<evidence type="ECO:0000313" key="4">
    <source>
        <dbReference type="Proteomes" id="UP001501752"/>
    </source>
</evidence>
<evidence type="ECO:0000313" key="3">
    <source>
        <dbReference type="EMBL" id="GAA4858602.1"/>
    </source>
</evidence>
<keyword evidence="2" id="KW-1133">Transmembrane helix</keyword>
<feature type="compositionally biased region" description="Low complexity" evidence="1">
    <location>
        <begin position="117"/>
        <end position="132"/>
    </location>
</feature>
<reference evidence="4" key="1">
    <citation type="journal article" date="2019" name="Int. J. Syst. Evol. Microbiol.">
        <title>The Global Catalogue of Microorganisms (GCM) 10K type strain sequencing project: providing services to taxonomists for standard genome sequencing and annotation.</title>
        <authorList>
            <consortium name="The Broad Institute Genomics Platform"/>
            <consortium name="The Broad Institute Genome Sequencing Center for Infectious Disease"/>
            <person name="Wu L."/>
            <person name="Ma J."/>
        </authorList>
    </citation>
    <scope>NUCLEOTIDE SEQUENCE [LARGE SCALE GENOMIC DNA]</scope>
    <source>
        <strain evidence="4">JCM 13006</strain>
    </source>
</reference>
<comment type="caution">
    <text evidence="3">The sequence shown here is derived from an EMBL/GenBank/DDBJ whole genome shotgun (WGS) entry which is preliminary data.</text>
</comment>
<feature type="transmembrane region" description="Helical" evidence="2">
    <location>
        <begin position="12"/>
        <end position="30"/>
    </location>
</feature>
<accession>A0ABP9DVH4</accession>